<name>A0ABR6U5N1_9ACTN</name>
<organism evidence="3 4">
    <name type="scientific">Nocardioides deserti</name>
    <dbReference type="NCBI Taxonomy" id="1588644"/>
    <lineage>
        <taxon>Bacteria</taxon>
        <taxon>Bacillati</taxon>
        <taxon>Actinomycetota</taxon>
        <taxon>Actinomycetes</taxon>
        <taxon>Propionibacteriales</taxon>
        <taxon>Nocardioidaceae</taxon>
        <taxon>Nocardioides</taxon>
    </lineage>
</organism>
<dbReference type="Pfam" id="PF02469">
    <property type="entry name" value="Fasciclin"/>
    <property type="match status" value="1"/>
</dbReference>
<evidence type="ECO:0000313" key="3">
    <source>
        <dbReference type="EMBL" id="MBC2959705.1"/>
    </source>
</evidence>
<evidence type="ECO:0000256" key="1">
    <source>
        <dbReference type="SAM" id="SignalP"/>
    </source>
</evidence>
<accession>A0ABR6U5N1</accession>
<dbReference type="InterPro" id="IPR000782">
    <property type="entry name" value="FAS1_domain"/>
</dbReference>
<evidence type="ECO:0000259" key="2">
    <source>
        <dbReference type="PROSITE" id="PS50213"/>
    </source>
</evidence>
<feature type="domain" description="FAS1" evidence="2">
    <location>
        <begin position="44"/>
        <end position="204"/>
    </location>
</feature>
<protein>
    <submittedName>
        <fullName evidence="3">Fasciclin domain-containing protein</fullName>
    </submittedName>
</protein>
<comment type="caution">
    <text evidence="3">The sequence shown here is derived from an EMBL/GenBank/DDBJ whole genome shotgun (WGS) entry which is preliminary data.</text>
</comment>
<proteinExistence type="predicted"/>
<dbReference type="InterPro" id="IPR036378">
    <property type="entry name" value="FAS1_dom_sf"/>
</dbReference>
<gene>
    <name evidence="3" type="ORF">H7344_05280</name>
</gene>
<dbReference type="SUPFAM" id="SSF82153">
    <property type="entry name" value="FAS1 domain"/>
    <property type="match status" value="1"/>
</dbReference>
<feature type="chain" id="PRO_5047365876" evidence="1">
    <location>
        <begin position="29"/>
        <end position="209"/>
    </location>
</feature>
<dbReference type="Proteomes" id="UP000604001">
    <property type="component" value="Unassembled WGS sequence"/>
</dbReference>
<evidence type="ECO:0000313" key="4">
    <source>
        <dbReference type="Proteomes" id="UP000604001"/>
    </source>
</evidence>
<reference evidence="3 4" key="1">
    <citation type="submission" date="2020-08" db="EMBL/GenBank/DDBJ databases">
        <title>novel species in genus Nocardioides.</title>
        <authorList>
            <person name="Zhang G."/>
        </authorList>
    </citation>
    <scope>NUCLEOTIDE SEQUENCE [LARGE SCALE GENOMIC DNA]</scope>
    <source>
        <strain evidence="3 4">SC8A-24</strain>
    </source>
</reference>
<dbReference type="SMART" id="SM00554">
    <property type="entry name" value="FAS1"/>
    <property type="match status" value="1"/>
</dbReference>
<dbReference type="PANTHER" id="PTHR10900:SF77">
    <property type="entry name" value="FI19380P1"/>
    <property type="match status" value="1"/>
</dbReference>
<sequence>MKHRIATAAVAALATSTVVAGAVTPASAAPAAKAGDKSLAAVLGADGTKLDKSWKDFDLTEAAVLAVLDAKPDSPVGLLTQGDQRATAFVPTDRAFRLLVKDLKGFAPKTETKTLKQVAKLGVDTIETVLLYHVVAGKTLTSPKVLAAEGKRVRTAQGGSIKVHVIEGKVTLLDADKDDRNPRVVVLDINKGNKQVAHAIDRVLRPVDL</sequence>
<dbReference type="EMBL" id="JACMYC010000002">
    <property type="protein sequence ID" value="MBC2959705.1"/>
    <property type="molecule type" value="Genomic_DNA"/>
</dbReference>
<dbReference type="Gene3D" id="2.30.180.10">
    <property type="entry name" value="FAS1 domain"/>
    <property type="match status" value="1"/>
</dbReference>
<feature type="signal peptide" evidence="1">
    <location>
        <begin position="1"/>
        <end position="28"/>
    </location>
</feature>
<dbReference type="PANTHER" id="PTHR10900">
    <property type="entry name" value="PERIOSTIN-RELATED"/>
    <property type="match status" value="1"/>
</dbReference>
<dbReference type="InterPro" id="IPR050904">
    <property type="entry name" value="Adhesion/Biosynth-related"/>
</dbReference>
<keyword evidence="1" id="KW-0732">Signal</keyword>
<keyword evidence="4" id="KW-1185">Reference proteome</keyword>
<dbReference type="RefSeq" id="WP_186344947.1">
    <property type="nucleotide sequence ID" value="NZ_BMMR01000002.1"/>
</dbReference>
<dbReference type="PROSITE" id="PS50213">
    <property type="entry name" value="FAS1"/>
    <property type="match status" value="1"/>
</dbReference>